<evidence type="ECO:0000313" key="2">
    <source>
        <dbReference type="EMBL" id="SQB46521.1"/>
    </source>
</evidence>
<reference evidence="2 4" key="2">
    <citation type="submission" date="2018-06" db="EMBL/GenBank/DDBJ databases">
        <authorList>
            <consortium name="Pathogen Informatics"/>
            <person name="Doyle S."/>
        </authorList>
    </citation>
    <scope>NUCLEOTIDE SEQUENCE [LARGE SCALE GENOMIC DNA]</scope>
    <source>
        <strain evidence="2 4">NCTC13492</strain>
    </source>
</reference>
<dbReference type="PROSITE" id="PS51257">
    <property type="entry name" value="PROKAR_LIPOPROTEIN"/>
    <property type="match status" value="1"/>
</dbReference>
<dbReference type="STRING" id="445960.SAMN05421542_0252"/>
<reference evidence="1 3" key="1">
    <citation type="submission" date="2016-10" db="EMBL/GenBank/DDBJ databases">
        <authorList>
            <person name="Varghese N."/>
            <person name="Submissions S."/>
        </authorList>
    </citation>
    <scope>NUCLEOTIDE SEQUENCE [LARGE SCALE GENOMIC DNA]</scope>
    <source>
        <strain evidence="1 3">DSM 19299</strain>
    </source>
</reference>
<accession>A0A2X2X743</accession>
<dbReference type="RefSeq" id="WP_139166056.1">
    <property type="nucleotide sequence ID" value="NZ_FNEG01000001.1"/>
</dbReference>
<evidence type="ECO:0008006" key="5">
    <source>
        <dbReference type="Google" id="ProtNLM"/>
    </source>
</evidence>
<evidence type="ECO:0000313" key="1">
    <source>
        <dbReference type="EMBL" id="SDI15594.1"/>
    </source>
</evidence>
<dbReference type="OrthoDB" id="1263117at2"/>
<protein>
    <recommendedName>
        <fullName evidence="5">Lipoprotein</fullName>
    </recommendedName>
</protein>
<dbReference type="EMBL" id="UAWB01000013">
    <property type="protein sequence ID" value="SQB46521.1"/>
    <property type="molecule type" value="Genomic_DNA"/>
</dbReference>
<organism evidence="2 4">
    <name type="scientific">Chryseobacterium jejuense</name>
    <dbReference type="NCBI Taxonomy" id="445960"/>
    <lineage>
        <taxon>Bacteria</taxon>
        <taxon>Pseudomonadati</taxon>
        <taxon>Bacteroidota</taxon>
        <taxon>Flavobacteriia</taxon>
        <taxon>Flavobacteriales</taxon>
        <taxon>Weeksellaceae</taxon>
        <taxon>Chryseobacterium group</taxon>
        <taxon>Chryseobacterium</taxon>
    </lineage>
</organism>
<dbReference type="EMBL" id="FNEG01000001">
    <property type="protein sequence ID" value="SDI15594.1"/>
    <property type="molecule type" value="Genomic_DNA"/>
</dbReference>
<keyword evidence="3" id="KW-1185">Reference proteome</keyword>
<proteinExistence type="predicted"/>
<evidence type="ECO:0000313" key="3">
    <source>
        <dbReference type="Proteomes" id="UP000199426"/>
    </source>
</evidence>
<dbReference type="Proteomes" id="UP000199426">
    <property type="component" value="Unassembled WGS sequence"/>
</dbReference>
<evidence type="ECO:0000313" key="4">
    <source>
        <dbReference type="Proteomes" id="UP000251670"/>
    </source>
</evidence>
<dbReference type="Proteomes" id="UP000251670">
    <property type="component" value="Unassembled WGS sequence"/>
</dbReference>
<gene>
    <name evidence="2" type="ORF">NCTC13492_03596</name>
    <name evidence="1" type="ORF">SAMN05421542_0252</name>
</gene>
<dbReference type="AlphaFoldDB" id="A0A2X2X743"/>
<sequence length="181" mass="20421">MKIIKIIFLLSILGMLSCKKNGENKPLTLQDKISIRDSIAAEKISQMANDQTIKDTISGVWKAGYSHDYELFSITLENTKNRDSIKGTYRFTLQDKPEEGIITGIISQGKAIIEFYNPSNPSAHKGKAILSDWTVDYKEMNWELIKPSEQPSIPETCIFHKPVPLKSIGRPFMGKSSRNTK</sequence>
<name>A0A2X2X743_CHRJE</name>